<sequence length="612" mass="69302">MRRHGMGQNALVKRKPKKHNPRATAVTNPIAKDVVHAATPKLEEDEEDELEARRRDNVPLDNVLDADTYDRKFRQGDGGQPAEREYLHEPRKMKFYRPGDPDHQAVRPITNKFRQKYSALDDLNKLQNQFIQCLFPAPQRLQDLSLLQEFSASSWARNRTRTYDGIRYFNEEKPKTKATRNLKLGFLSSFKRQGKEHHSPTPFRKPHRKTASRNVRVLNPPNTQFMPAFYQQEHGYSTQPPIQYQSSRSDRRNGKASQYNAAADLPTLPSLAPVRDHHWLPDSKDRPKNLREPAPGFGAPIIYPPPPPLMASRSNPRPSTSGPQDLYPHPKSRSQKNAQSLVQPTQEPMGQFYTPQPYSLHRSSRRKRHTHSSSSQGPLKSTTSGSAHQAVTKYEHVPAEGIQPMTMVVTSHAEHRSQPGSYPKVDQLSRPPTKPVEPNDPPVIPTHFSPNHTRQSSRPAQQTWDIWQPERQRLEHTETRSHPARERTNKRVSYGASQAAPPAPPTAGHRDIEKPAENRQSSTNRPSSSAHRGSTENRGRTYDRKLGELAAEKRAPKPSKKRPSSAETSNPAAANAPMKFYRPGDPNHPSTKPISSDFKRRHAYTLGGAVAR</sequence>
<feature type="compositionally biased region" description="Basic residues" evidence="1">
    <location>
        <begin position="362"/>
        <end position="371"/>
    </location>
</feature>
<name>A0AAD5VUH1_9AGAR</name>
<feature type="compositionally biased region" description="Basic and acidic residues" evidence="1">
    <location>
        <begin position="508"/>
        <end position="517"/>
    </location>
</feature>
<comment type="caution">
    <text evidence="2">The sequence shown here is derived from an EMBL/GenBank/DDBJ whole genome shotgun (WGS) entry which is preliminary data.</text>
</comment>
<protein>
    <submittedName>
        <fullName evidence="2">Uncharacterized protein</fullName>
    </submittedName>
</protein>
<feature type="compositionally biased region" description="Polar residues" evidence="1">
    <location>
        <begin position="376"/>
        <end position="389"/>
    </location>
</feature>
<feature type="region of interest" description="Disordered" evidence="1">
    <location>
        <begin position="1"/>
        <end position="58"/>
    </location>
</feature>
<dbReference type="AlphaFoldDB" id="A0AAD5VUH1"/>
<dbReference type="EMBL" id="JANIEX010000561">
    <property type="protein sequence ID" value="KAJ3565552.1"/>
    <property type="molecule type" value="Genomic_DNA"/>
</dbReference>
<feature type="compositionally biased region" description="Basic and acidic residues" evidence="1">
    <location>
        <begin position="274"/>
        <end position="291"/>
    </location>
</feature>
<feature type="compositionally biased region" description="Polar residues" evidence="1">
    <location>
        <begin position="335"/>
        <end position="357"/>
    </location>
</feature>
<evidence type="ECO:0000313" key="3">
    <source>
        <dbReference type="Proteomes" id="UP001213000"/>
    </source>
</evidence>
<feature type="compositionally biased region" description="Polar residues" evidence="1">
    <location>
        <begin position="518"/>
        <end position="532"/>
    </location>
</feature>
<feature type="region of interest" description="Disordered" evidence="1">
    <location>
        <begin position="410"/>
        <end position="612"/>
    </location>
</feature>
<accession>A0AAD5VUH1</accession>
<evidence type="ECO:0000256" key="1">
    <source>
        <dbReference type="SAM" id="MobiDB-lite"/>
    </source>
</evidence>
<feature type="compositionally biased region" description="Polar residues" evidence="1">
    <location>
        <begin position="236"/>
        <end position="247"/>
    </location>
</feature>
<proteinExistence type="predicted"/>
<feature type="region of interest" description="Disordered" evidence="1">
    <location>
        <begin position="236"/>
        <end position="390"/>
    </location>
</feature>
<feature type="compositionally biased region" description="Basic and acidic residues" evidence="1">
    <location>
        <begin position="468"/>
        <end position="489"/>
    </location>
</feature>
<feature type="compositionally biased region" description="Basic and acidic residues" evidence="1">
    <location>
        <begin position="533"/>
        <end position="555"/>
    </location>
</feature>
<feature type="compositionally biased region" description="Pro residues" evidence="1">
    <location>
        <begin position="432"/>
        <end position="444"/>
    </location>
</feature>
<organism evidence="2 3">
    <name type="scientific">Leucocoprinus birnbaumii</name>
    <dbReference type="NCBI Taxonomy" id="56174"/>
    <lineage>
        <taxon>Eukaryota</taxon>
        <taxon>Fungi</taxon>
        <taxon>Dikarya</taxon>
        <taxon>Basidiomycota</taxon>
        <taxon>Agaricomycotina</taxon>
        <taxon>Agaricomycetes</taxon>
        <taxon>Agaricomycetidae</taxon>
        <taxon>Agaricales</taxon>
        <taxon>Agaricineae</taxon>
        <taxon>Agaricaceae</taxon>
        <taxon>Leucocoprinus</taxon>
    </lineage>
</organism>
<evidence type="ECO:0000313" key="2">
    <source>
        <dbReference type="EMBL" id="KAJ3565552.1"/>
    </source>
</evidence>
<dbReference type="Proteomes" id="UP001213000">
    <property type="component" value="Unassembled WGS sequence"/>
</dbReference>
<feature type="compositionally biased region" description="Polar residues" evidence="1">
    <location>
        <begin position="312"/>
        <end position="323"/>
    </location>
</feature>
<reference evidence="2" key="1">
    <citation type="submission" date="2022-07" db="EMBL/GenBank/DDBJ databases">
        <title>Genome Sequence of Leucocoprinus birnbaumii.</title>
        <authorList>
            <person name="Buettner E."/>
        </authorList>
    </citation>
    <scope>NUCLEOTIDE SEQUENCE</scope>
    <source>
        <strain evidence="2">VT141</strain>
    </source>
</reference>
<feature type="region of interest" description="Disordered" evidence="1">
    <location>
        <begin position="191"/>
        <end position="214"/>
    </location>
</feature>
<keyword evidence="3" id="KW-1185">Reference proteome</keyword>
<feature type="compositionally biased region" description="Basic residues" evidence="1">
    <location>
        <begin position="12"/>
        <end position="21"/>
    </location>
</feature>
<feature type="compositionally biased region" description="Polar residues" evidence="1">
    <location>
        <begin position="448"/>
        <end position="465"/>
    </location>
</feature>
<gene>
    <name evidence="2" type="ORF">NP233_g7558</name>
</gene>